<dbReference type="PROSITE" id="PS50042">
    <property type="entry name" value="CNMP_BINDING_3"/>
    <property type="match status" value="1"/>
</dbReference>
<organism evidence="2 3">
    <name type="scientific">Platysternon megacephalum</name>
    <name type="common">big-headed turtle</name>
    <dbReference type="NCBI Taxonomy" id="55544"/>
    <lineage>
        <taxon>Eukaryota</taxon>
        <taxon>Metazoa</taxon>
        <taxon>Chordata</taxon>
        <taxon>Craniata</taxon>
        <taxon>Vertebrata</taxon>
        <taxon>Euteleostomi</taxon>
        <taxon>Archelosauria</taxon>
        <taxon>Testudinata</taxon>
        <taxon>Testudines</taxon>
        <taxon>Cryptodira</taxon>
        <taxon>Durocryptodira</taxon>
        <taxon>Testudinoidea</taxon>
        <taxon>Platysternidae</taxon>
        <taxon>Platysternon</taxon>
    </lineage>
</organism>
<evidence type="ECO:0000313" key="2">
    <source>
        <dbReference type="EMBL" id="TFK14904.1"/>
    </source>
</evidence>
<evidence type="ECO:0000259" key="1">
    <source>
        <dbReference type="PROSITE" id="PS50042"/>
    </source>
</evidence>
<dbReference type="CDD" id="cd00038">
    <property type="entry name" value="CAP_ED"/>
    <property type="match status" value="1"/>
</dbReference>
<dbReference type="Gene3D" id="2.60.120.10">
    <property type="entry name" value="Jelly Rolls"/>
    <property type="match status" value="2"/>
</dbReference>
<dbReference type="AlphaFoldDB" id="A0A4D9FBM6"/>
<dbReference type="Pfam" id="PF00027">
    <property type="entry name" value="cNMP_binding"/>
    <property type="match status" value="1"/>
</dbReference>
<dbReference type="PANTHER" id="PTHR23011">
    <property type="entry name" value="CYCLIC NUCLEOTIDE-BINDING DOMAIN CONTAINING PROTEIN"/>
    <property type="match status" value="1"/>
</dbReference>
<proteinExistence type="predicted"/>
<reference evidence="2 3" key="2">
    <citation type="submission" date="2019-04" db="EMBL/GenBank/DDBJ databases">
        <title>The genome sequence of big-headed turtle.</title>
        <authorList>
            <person name="Gong S."/>
        </authorList>
    </citation>
    <scope>NUCLEOTIDE SEQUENCE [LARGE SCALE GENOMIC DNA]</scope>
    <source>
        <strain evidence="2">DO16091913</strain>
        <tissue evidence="2">Muscle</tissue>
    </source>
</reference>
<dbReference type="STRING" id="55544.A0A4D9FBM6"/>
<gene>
    <name evidence="2" type="ORF">DR999_PMT01610</name>
</gene>
<dbReference type="PANTHER" id="PTHR23011:SF41">
    <property type="entry name" value="CYCLIC NUCLEOTIDE-BINDING DOMAIN-CONTAINING PROTEIN"/>
    <property type="match status" value="1"/>
</dbReference>
<reference evidence="2 3" key="1">
    <citation type="submission" date="2019-04" db="EMBL/GenBank/DDBJ databases">
        <title>Draft genome of the big-headed turtle Platysternon megacephalum.</title>
        <authorList>
            <person name="Gong S."/>
        </authorList>
    </citation>
    <scope>NUCLEOTIDE SEQUENCE [LARGE SCALE GENOMIC DNA]</scope>
    <source>
        <strain evidence="2">DO16091913</strain>
        <tissue evidence="2">Muscle</tissue>
    </source>
</reference>
<keyword evidence="3" id="KW-1185">Reference proteome</keyword>
<dbReference type="EMBL" id="QXTE01000007">
    <property type="protein sequence ID" value="TFK14904.1"/>
    <property type="molecule type" value="Genomic_DNA"/>
</dbReference>
<accession>A0A4D9FBM6</accession>
<dbReference type="SUPFAM" id="SSF51206">
    <property type="entry name" value="cAMP-binding domain-like"/>
    <property type="match status" value="2"/>
</dbReference>
<dbReference type="SMART" id="SM00100">
    <property type="entry name" value="cNMP"/>
    <property type="match status" value="1"/>
</dbReference>
<protein>
    <submittedName>
        <fullName evidence="2">SS18-like protein 2</fullName>
    </submittedName>
</protein>
<evidence type="ECO:0000313" key="3">
    <source>
        <dbReference type="Proteomes" id="UP000297703"/>
    </source>
</evidence>
<dbReference type="OrthoDB" id="166212at2759"/>
<feature type="domain" description="Cyclic nucleotide-binding" evidence="1">
    <location>
        <begin position="40"/>
        <end position="165"/>
    </location>
</feature>
<dbReference type="InterPro" id="IPR000595">
    <property type="entry name" value="cNMP-bd_dom"/>
</dbReference>
<dbReference type="Proteomes" id="UP000297703">
    <property type="component" value="Unassembled WGS sequence"/>
</dbReference>
<dbReference type="InterPro" id="IPR018490">
    <property type="entry name" value="cNMP-bd_dom_sf"/>
</dbReference>
<name>A0A4D9FBM6_9SAUR</name>
<sequence length="409" mass="46800">MLAIDRGDFEKLKRLLYICPKERSQQDLRQIQTCLKKNRTFQCLPNKIQLQLCHAVVYQECEAGTIVIRQGHVPSECYLILSGKLKVIWDDANFKAQTFTSEILCEAEEGDFIGEICLLTNTNRSASIICKSDVELLVINKEDFDCILADLLHEQYRATCNFLRKLTLFSSWPAEEIDFLVHCSLQRFYRTGTTVVPESLNSSFLVVVKSGRCLIVTQLDQERIYAHSNEMQNFSSLCDNFITISSLKEKKDLTRRLWETAQRTPLTQMPRRPRPQTAAVLCYSLRDRKAFGDLEQKGVGEKVAETKRGGRKPKVASSAPQFLKIRALEQGGIFISEGAECIFIPKKLFLDKAPVKSRKMALELVKSYPSESIIMENYARHQAWNTYKAKLIGQQLERQAMPTSARFSF</sequence>
<dbReference type="InterPro" id="IPR014710">
    <property type="entry name" value="RmlC-like_jellyroll"/>
</dbReference>
<comment type="caution">
    <text evidence="2">The sequence shown here is derived from an EMBL/GenBank/DDBJ whole genome shotgun (WGS) entry which is preliminary data.</text>
</comment>